<keyword evidence="14" id="KW-1185">Reference proteome</keyword>
<feature type="transmembrane region" description="Helical" evidence="10">
    <location>
        <begin position="36"/>
        <end position="59"/>
    </location>
</feature>
<evidence type="ECO:0000256" key="1">
    <source>
        <dbReference type="ARBA" id="ARBA00000085"/>
    </source>
</evidence>
<dbReference type="InterPro" id="IPR005467">
    <property type="entry name" value="His_kinase_dom"/>
</dbReference>
<keyword evidence="7" id="KW-0547">Nucleotide-binding</keyword>
<comment type="subcellular location">
    <subcellularLocation>
        <location evidence="2">Cell membrane</location>
        <topology evidence="2">Multi-pass membrane protein</topology>
    </subcellularLocation>
</comment>
<evidence type="ECO:0000256" key="3">
    <source>
        <dbReference type="ARBA" id="ARBA00012438"/>
    </source>
</evidence>
<keyword evidence="4" id="KW-1003">Cell membrane</keyword>
<dbReference type="Pfam" id="PF00672">
    <property type="entry name" value="HAMP"/>
    <property type="match status" value="1"/>
</dbReference>
<dbReference type="InterPro" id="IPR003660">
    <property type="entry name" value="HAMP_dom"/>
</dbReference>
<keyword evidence="9" id="KW-0067">ATP-binding</keyword>
<feature type="domain" description="HAMP" evidence="12">
    <location>
        <begin position="193"/>
        <end position="245"/>
    </location>
</feature>
<dbReference type="GO" id="GO:0005524">
    <property type="term" value="F:ATP binding"/>
    <property type="evidence" value="ECO:0007669"/>
    <property type="project" value="UniProtKB-KW"/>
</dbReference>
<keyword evidence="10" id="KW-1133">Transmembrane helix</keyword>
<feature type="transmembrane region" description="Helical" evidence="10">
    <location>
        <begin position="172"/>
        <end position="192"/>
    </location>
</feature>
<dbReference type="InterPro" id="IPR036097">
    <property type="entry name" value="HisK_dim/P_sf"/>
</dbReference>
<protein>
    <recommendedName>
        <fullName evidence="3">histidine kinase</fullName>
        <ecNumber evidence="3">2.7.13.3</ecNumber>
    </recommendedName>
</protein>
<dbReference type="SUPFAM" id="SSF47384">
    <property type="entry name" value="Homodimeric domain of signal transducing histidine kinase"/>
    <property type="match status" value="1"/>
</dbReference>
<feature type="domain" description="Histidine kinase" evidence="11">
    <location>
        <begin position="253"/>
        <end position="469"/>
    </location>
</feature>
<dbReference type="Gene3D" id="3.30.565.10">
    <property type="entry name" value="Histidine kinase-like ATPase, C-terminal domain"/>
    <property type="match status" value="1"/>
</dbReference>
<accession>A0A5C1EA84</accession>
<dbReference type="SMART" id="SM00304">
    <property type="entry name" value="HAMP"/>
    <property type="match status" value="1"/>
</dbReference>
<dbReference type="Gene3D" id="1.10.287.130">
    <property type="match status" value="1"/>
</dbReference>
<evidence type="ECO:0000256" key="8">
    <source>
        <dbReference type="ARBA" id="ARBA00022777"/>
    </source>
</evidence>
<dbReference type="InterPro" id="IPR003594">
    <property type="entry name" value="HATPase_dom"/>
</dbReference>
<keyword evidence="10" id="KW-0812">Transmembrane</keyword>
<dbReference type="AlphaFoldDB" id="A0A5C1EA84"/>
<dbReference type="PROSITE" id="PS50109">
    <property type="entry name" value="HIS_KIN"/>
    <property type="match status" value="1"/>
</dbReference>
<dbReference type="CDD" id="cd06225">
    <property type="entry name" value="HAMP"/>
    <property type="match status" value="1"/>
</dbReference>
<evidence type="ECO:0000256" key="2">
    <source>
        <dbReference type="ARBA" id="ARBA00004651"/>
    </source>
</evidence>
<keyword evidence="10" id="KW-0472">Membrane</keyword>
<dbReference type="RefSeq" id="WP_149425891.1">
    <property type="nucleotide sequence ID" value="NZ_CP022579.1"/>
</dbReference>
<dbReference type="PROSITE" id="PS50885">
    <property type="entry name" value="HAMP"/>
    <property type="match status" value="1"/>
</dbReference>
<proteinExistence type="predicted"/>
<organism evidence="13 14">
    <name type="scientific">Oryzomicrobium terrae</name>
    <dbReference type="NCBI Taxonomy" id="1735038"/>
    <lineage>
        <taxon>Bacteria</taxon>
        <taxon>Pseudomonadati</taxon>
        <taxon>Pseudomonadota</taxon>
        <taxon>Betaproteobacteria</taxon>
        <taxon>Rhodocyclales</taxon>
        <taxon>Rhodocyclaceae</taxon>
        <taxon>Oryzomicrobium</taxon>
    </lineage>
</organism>
<keyword evidence="6" id="KW-0808">Transferase</keyword>
<keyword evidence="8 13" id="KW-0418">Kinase</keyword>
<dbReference type="Pfam" id="PF02518">
    <property type="entry name" value="HATPase_c"/>
    <property type="match status" value="1"/>
</dbReference>
<name>A0A5C1EA84_9RHOO</name>
<evidence type="ECO:0000256" key="5">
    <source>
        <dbReference type="ARBA" id="ARBA00022553"/>
    </source>
</evidence>
<sequence>MSAATPDAKPSKPRIRSRLPMLPRGRYSLSRLFFNFYLFVMGSFVLIAFFADIVINTALQGITDDYARRFMRGTILLIEEELNRHPAAEWPDTLKRLDDKFSYRLALVKRNQMRLAEAQLDRLDSGDIAIDNVKDVMYHRLTKHADLVLEVGPLSPDRNPEMKRTIPLELRIRLLTWSIIGVGFGVVAWLWLRPIWRDLESIRETAKSLAEGEFAARAPLPRTRTFALLARTLNGMAERIQRLIATQKEMSSAISHELRTPIARLRFALDMLGETEERAERERLWAGMEADLDELDTLIDSSLTYARLEREQPEPVLAPVTLRPWLEDQLAAVRPLAGALRLELDAGQLDERQQVAFDRKVMPFALSNLLRNGVKYAKSGIVIRPELDPASGWVRLHVDDDGIGIPADEREHIFTAFTRLDRSRDRATGGYGLGLAIARQVMEAHGGSATAGESPEGGARLTLAWPGLAYLTTKDECDG</sequence>
<evidence type="ECO:0000313" key="13">
    <source>
        <dbReference type="EMBL" id="QEL65816.1"/>
    </source>
</evidence>
<dbReference type="Pfam" id="PF00512">
    <property type="entry name" value="HisKA"/>
    <property type="match status" value="1"/>
</dbReference>
<dbReference type="PANTHER" id="PTHR44936:SF10">
    <property type="entry name" value="SENSOR PROTEIN RSTB"/>
    <property type="match status" value="1"/>
</dbReference>
<dbReference type="Proteomes" id="UP000323671">
    <property type="component" value="Chromosome"/>
</dbReference>
<evidence type="ECO:0000259" key="11">
    <source>
        <dbReference type="PROSITE" id="PS50109"/>
    </source>
</evidence>
<evidence type="ECO:0000256" key="7">
    <source>
        <dbReference type="ARBA" id="ARBA00022741"/>
    </source>
</evidence>
<evidence type="ECO:0000256" key="9">
    <source>
        <dbReference type="ARBA" id="ARBA00022840"/>
    </source>
</evidence>
<dbReference type="CDD" id="cd00082">
    <property type="entry name" value="HisKA"/>
    <property type="match status" value="1"/>
</dbReference>
<keyword evidence="5" id="KW-0597">Phosphoprotein</keyword>
<dbReference type="PANTHER" id="PTHR44936">
    <property type="entry name" value="SENSOR PROTEIN CREC"/>
    <property type="match status" value="1"/>
</dbReference>
<dbReference type="InterPro" id="IPR050980">
    <property type="entry name" value="2C_sensor_his_kinase"/>
</dbReference>
<dbReference type="InterPro" id="IPR036890">
    <property type="entry name" value="HATPase_C_sf"/>
</dbReference>
<dbReference type="SMART" id="SM00387">
    <property type="entry name" value="HATPase_c"/>
    <property type="match status" value="1"/>
</dbReference>
<dbReference type="GO" id="GO:0000155">
    <property type="term" value="F:phosphorelay sensor kinase activity"/>
    <property type="evidence" value="ECO:0007669"/>
    <property type="project" value="InterPro"/>
</dbReference>
<dbReference type="EMBL" id="CP022579">
    <property type="protein sequence ID" value="QEL65816.1"/>
    <property type="molecule type" value="Genomic_DNA"/>
</dbReference>
<reference evidence="13 14" key="1">
    <citation type="submission" date="2017-07" db="EMBL/GenBank/DDBJ databases">
        <title>Complete genome sequence of Oryzomicrobium terrae TPP412.</title>
        <authorList>
            <person name="Chiu L.-W."/>
            <person name="Lo K.-J."/>
            <person name="Tsai Y.-M."/>
            <person name="Lin S.-S."/>
            <person name="Kuo C.-H."/>
            <person name="Liu C.-T."/>
        </authorList>
    </citation>
    <scope>NUCLEOTIDE SEQUENCE [LARGE SCALE GENOMIC DNA]</scope>
    <source>
        <strain evidence="13 14">TPP412</strain>
    </source>
</reference>
<dbReference type="SUPFAM" id="SSF55874">
    <property type="entry name" value="ATPase domain of HSP90 chaperone/DNA topoisomerase II/histidine kinase"/>
    <property type="match status" value="1"/>
</dbReference>
<evidence type="ECO:0000256" key="6">
    <source>
        <dbReference type="ARBA" id="ARBA00022679"/>
    </source>
</evidence>
<evidence type="ECO:0000259" key="12">
    <source>
        <dbReference type="PROSITE" id="PS50885"/>
    </source>
</evidence>
<evidence type="ECO:0000256" key="10">
    <source>
        <dbReference type="SAM" id="Phobius"/>
    </source>
</evidence>
<gene>
    <name evidence="13" type="primary">ragB</name>
    <name evidence="13" type="ORF">OTERR_23400</name>
</gene>
<dbReference type="GO" id="GO:0005886">
    <property type="term" value="C:plasma membrane"/>
    <property type="evidence" value="ECO:0007669"/>
    <property type="project" value="UniProtKB-SubCell"/>
</dbReference>
<dbReference type="EC" id="2.7.13.3" evidence="3"/>
<dbReference type="InterPro" id="IPR003661">
    <property type="entry name" value="HisK_dim/P_dom"/>
</dbReference>
<dbReference type="KEGG" id="otr:OTERR_23400"/>
<comment type="catalytic activity">
    <reaction evidence="1">
        <text>ATP + protein L-histidine = ADP + protein N-phospho-L-histidine.</text>
        <dbReference type="EC" id="2.7.13.3"/>
    </reaction>
</comment>
<dbReference type="InterPro" id="IPR004358">
    <property type="entry name" value="Sig_transdc_His_kin-like_C"/>
</dbReference>
<dbReference type="PRINTS" id="PR00344">
    <property type="entry name" value="BCTRLSENSOR"/>
</dbReference>
<evidence type="ECO:0000313" key="14">
    <source>
        <dbReference type="Proteomes" id="UP000323671"/>
    </source>
</evidence>
<dbReference type="SMART" id="SM00388">
    <property type="entry name" value="HisKA"/>
    <property type="match status" value="1"/>
</dbReference>
<evidence type="ECO:0000256" key="4">
    <source>
        <dbReference type="ARBA" id="ARBA00022475"/>
    </source>
</evidence>